<reference evidence="1 2" key="1">
    <citation type="submission" date="2018-06" db="EMBL/GenBank/DDBJ databases">
        <authorList>
            <consortium name="Pathogen Informatics"/>
            <person name="Doyle S."/>
        </authorList>
    </citation>
    <scope>NUCLEOTIDE SEQUENCE [LARGE SCALE GENOMIC DNA]</scope>
    <source>
        <strain evidence="1 2">NCTC5052</strain>
    </source>
</reference>
<organism evidence="1 2">
    <name type="scientific">Klebsiella pneumoniae</name>
    <dbReference type="NCBI Taxonomy" id="573"/>
    <lineage>
        <taxon>Bacteria</taxon>
        <taxon>Pseudomonadati</taxon>
        <taxon>Pseudomonadota</taxon>
        <taxon>Gammaproteobacteria</taxon>
        <taxon>Enterobacterales</taxon>
        <taxon>Enterobacteriaceae</taxon>
        <taxon>Klebsiella/Raoultella group</taxon>
        <taxon>Klebsiella</taxon>
        <taxon>Klebsiella pneumoniae complex</taxon>
    </lineage>
</organism>
<accession>A0A377Y1I7</accession>
<gene>
    <name evidence="1" type="ORF">NCTC5052_03150</name>
</gene>
<dbReference type="Gene3D" id="2.60.120.200">
    <property type="match status" value="1"/>
</dbReference>
<protein>
    <submittedName>
        <fullName evidence="1">Uncharacterized protein</fullName>
    </submittedName>
</protein>
<dbReference type="Proteomes" id="UP000254103">
    <property type="component" value="Unassembled WGS sequence"/>
</dbReference>
<proteinExistence type="predicted"/>
<dbReference type="EMBL" id="UGLJ01000002">
    <property type="protein sequence ID" value="STT94708.1"/>
    <property type="molecule type" value="Genomic_DNA"/>
</dbReference>
<evidence type="ECO:0000313" key="1">
    <source>
        <dbReference type="EMBL" id="STT94708.1"/>
    </source>
</evidence>
<sequence>MAIFLKSDSSPVSSGASPVYLENDPAIIRGATLGLLDFSNEICYDSGTPVAAYANFLNLVNGGTNATNGPNARTLETGMLKFDGTEPNTNDYVLLPTDEFSLPAGCKRALASVALKLPASGYGTPAANRSVNLFGRLNNTAAANINFAIWALINTSGNLQSVQGAMMGSAAVSASAQLALLTDGNVHVVSVYADGETTAGTLVTRIYVDNILVATATNKAWDGVVPVPTNLPRIGSYPATIHSPWGGQMVGRPMLVNLTGKTTVATDLIAQAVQLANEYLV</sequence>
<name>A0A377Y1I7_KLEPN</name>
<evidence type="ECO:0000313" key="2">
    <source>
        <dbReference type="Proteomes" id="UP000254103"/>
    </source>
</evidence>
<dbReference type="AlphaFoldDB" id="A0A377Y1I7"/>